<evidence type="ECO:0000313" key="3">
    <source>
        <dbReference type="EMBL" id="OAX39522.1"/>
    </source>
</evidence>
<organism evidence="3 4">
    <name type="scientific">Rhizopogon vinicolor AM-OR11-026</name>
    <dbReference type="NCBI Taxonomy" id="1314800"/>
    <lineage>
        <taxon>Eukaryota</taxon>
        <taxon>Fungi</taxon>
        <taxon>Dikarya</taxon>
        <taxon>Basidiomycota</taxon>
        <taxon>Agaricomycotina</taxon>
        <taxon>Agaricomycetes</taxon>
        <taxon>Agaricomycetidae</taxon>
        <taxon>Boletales</taxon>
        <taxon>Suillineae</taxon>
        <taxon>Rhizopogonaceae</taxon>
        <taxon>Rhizopogon</taxon>
    </lineage>
</organism>
<sequence length="90" mass="9995">MNKSSSWMPQKVRDTACGGGDYLSLLTFTGTTVGLVLHPMLLFRPLQCYGLLGVWDALNANHHRSGQSRLKNTLRTRRGPNLNVKRAPTT</sequence>
<dbReference type="AlphaFoldDB" id="A0A1B7N3W4"/>
<keyword evidence="4" id="KW-1185">Reference proteome</keyword>
<keyword evidence="2" id="KW-0812">Transmembrane</keyword>
<feature type="region of interest" description="Disordered" evidence="1">
    <location>
        <begin position="66"/>
        <end position="90"/>
    </location>
</feature>
<dbReference type="EMBL" id="KV448246">
    <property type="protein sequence ID" value="OAX39522.1"/>
    <property type="molecule type" value="Genomic_DNA"/>
</dbReference>
<evidence type="ECO:0000256" key="2">
    <source>
        <dbReference type="SAM" id="Phobius"/>
    </source>
</evidence>
<dbReference type="Proteomes" id="UP000092154">
    <property type="component" value="Unassembled WGS sequence"/>
</dbReference>
<evidence type="ECO:0000256" key="1">
    <source>
        <dbReference type="SAM" id="MobiDB-lite"/>
    </source>
</evidence>
<accession>A0A1B7N3W4</accession>
<name>A0A1B7N3W4_9AGAM</name>
<dbReference type="InParanoid" id="A0A1B7N3W4"/>
<proteinExistence type="predicted"/>
<keyword evidence="2" id="KW-1133">Transmembrane helix</keyword>
<evidence type="ECO:0000313" key="4">
    <source>
        <dbReference type="Proteomes" id="UP000092154"/>
    </source>
</evidence>
<reference evidence="3 4" key="1">
    <citation type="submission" date="2016-06" db="EMBL/GenBank/DDBJ databases">
        <title>Comparative genomics of the ectomycorrhizal sister species Rhizopogon vinicolor and Rhizopogon vesiculosus (Basidiomycota: Boletales) reveals a divergence of the mating type B locus.</title>
        <authorList>
            <consortium name="DOE Joint Genome Institute"/>
            <person name="Mujic A.B."/>
            <person name="Kuo A."/>
            <person name="Tritt A."/>
            <person name="Lipzen A."/>
            <person name="Chen C."/>
            <person name="Johnson J."/>
            <person name="Sharma A."/>
            <person name="Barry K."/>
            <person name="Grigoriev I.V."/>
            <person name="Spatafora J.W."/>
        </authorList>
    </citation>
    <scope>NUCLEOTIDE SEQUENCE [LARGE SCALE GENOMIC DNA]</scope>
    <source>
        <strain evidence="3 4">AM-OR11-026</strain>
    </source>
</reference>
<feature type="transmembrane region" description="Helical" evidence="2">
    <location>
        <begin position="22"/>
        <end position="43"/>
    </location>
</feature>
<feature type="compositionally biased region" description="Basic residues" evidence="1">
    <location>
        <begin position="66"/>
        <end position="78"/>
    </location>
</feature>
<keyword evidence="2" id="KW-0472">Membrane</keyword>
<gene>
    <name evidence="3" type="ORF">K503DRAFT_78624</name>
</gene>
<protein>
    <submittedName>
        <fullName evidence="3">Uncharacterized protein</fullName>
    </submittedName>
</protein>